<accession>A0AAV7JV90</accession>
<evidence type="ECO:0000256" key="5">
    <source>
        <dbReference type="ARBA" id="ARBA00022729"/>
    </source>
</evidence>
<dbReference type="Pfam" id="PF20145">
    <property type="entry name" value="ARMET_N"/>
    <property type="match status" value="1"/>
</dbReference>
<keyword evidence="4" id="KW-0964">Secreted</keyword>
<keyword evidence="5 8" id="KW-0732">Signal</keyword>
<evidence type="ECO:0000256" key="7">
    <source>
        <dbReference type="ARBA" id="ARBA00032923"/>
    </source>
</evidence>
<evidence type="ECO:0000313" key="12">
    <source>
        <dbReference type="Proteomes" id="UP001165289"/>
    </source>
</evidence>
<dbReference type="PANTHER" id="PTHR12990">
    <property type="entry name" value="ARMET-LIKE PROTEIN"/>
    <property type="match status" value="1"/>
</dbReference>
<comment type="similarity">
    <text evidence="2">Belongs to the ARMET family.</text>
</comment>
<evidence type="ECO:0000256" key="1">
    <source>
        <dbReference type="ARBA" id="ARBA00004613"/>
    </source>
</evidence>
<dbReference type="GO" id="GO:0005615">
    <property type="term" value="C:extracellular space"/>
    <property type="evidence" value="ECO:0007669"/>
    <property type="project" value="TreeGrafter"/>
</dbReference>
<keyword evidence="12" id="KW-1185">Reference proteome</keyword>
<evidence type="ECO:0000313" key="11">
    <source>
        <dbReference type="EMBL" id="KAI6652136.1"/>
    </source>
</evidence>
<feature type="domain" description="ARMET N-terminal" evidence="10">
    <location>
        <begin position="27"/>
        <end position="122"/>
    </location>
</feature>
<feature type="chain" id="PRO_5043328099" description="Mesencephalic astrocyte-derived neurotrophic factor homolog" evidence="8">
    <location>
        <begin position="22"/>
        <end position="171"/>
    </location>
</feature>
<dbReference type="InterPro" id="IPR045333">
    <property type="entry name" value="ARMET-like"/>
</dbReference>
<protein>
    <recommendedName>
        <fullName evidence="3">Mesencephalic astrocyte-derived neurotrophic factor homolog</fullName>
    </recommendedName>
    <alternativeName>
        <fullName evidence="7">MANF/CDNF-like protein</fullName>
    </alternativeName>
</protein>
<sequence>MLLARFSLLSLLLISCSVCLCKLKEGDCEVCIKFLEAIEQESSDQAIIGENNLETYLRDKCSTAIGKEGRFCYYIGATEDAATGIVNEVVKPMASTVPAVKICEKLKKMDEQICELKYDKKIDFKNTDISKLRVRELKKILSEWGENCLGCAEKSDYVKRVKELLPKHEEL</sequence>
<evidence type="ECO:0000256" key="3">
    <source>
        <dbReference type="ARBA" id="ARBA00014267"/>
    </source>
</evidence>
<dbReference type="PANTHER" id="PTHR12990:SF5">
    <property type="entry name" value="MESENCEPHALIC ASTROCYTE-DERIVED NEUROTROPHIC FACTOR HOMOLOG"/>
    <property type="match status" value="1"/>
</dbReference>
<evidence type="ECO:0000256" key="2">
    <source>
        <dbReference type="ARBA" id="ARBA00005617"/>
    </source>
</evidence>
<dbReference type="InterPro" id="IPR019345">
    <property type="entry name" value="ARMET_C"/>
</dbReference>
<dbReference type="EMBL" id="JAKMXF010000300">
    <property type="protein sequence ID" value="KAI6652136.1"/>
    <property type="molecule type" value="Genomic_DNA"/>
</dbReference>
<dbReference type="InterPro" id="IPR045332">
    <property type="entry name" value="ARMET_N"/>
</dbReference>
<keyword evidence="6" id="KW-1015">Disulfide bond</keyword>
<dbReference type="PROSITE" id="PS51257">
    <property type="entry name" value="PROKAR_LIPOPROTEIN"/>
    <property type="match status" value="1"/>
</dbReference>
<evidence type="ECO:0000256" key="8">
    <source>
        <dbReference type="SAM" id="SignalP"/>
    </source>
</evidence>
<evidence type="ECO:0000259" key="10">
    <source>
        <dbReference type="Pfam" id="PF20145"/>
    </source>
</evidence>
<dbReference type="InterPro" id="IPR036361">
    <property type="entry name" value="SAP_dom_sf"/>
</dbReference>
<feature type="signal peptide" evidence="8">
    <location>
        <begin position="1"/>
        <end position="21"/>
    </location>
</feature>
<evidence type="ECO:0000256" key="6">
    <source>
        <dbReference type="ARBA" id="ARBA00023157"/>
    </source>
</evidence>
<dbReference type="SUPFAM" id="SSF68906">
    <property type="entry name" value="SAP domain"/>
    <property type="match status" value="1"/>
</dbReference>
<reference evidence="11 12" key="1">
    <citation type="journal article" date="2023" name="BMC Biol.">
        <title>The compact genome of the sponge Oopsacas minuta (Hexactinellida) is lacking key metazoan core genes.</title>
        <authorList>
            <person name="Santini S."/>
            <person name="Schenkelaars Q."/>
            <person name="Jourda C."/>
            <person name="Duchesne M."/>
            <person name="Belahbib H."/>
            <person name="Rocher C."/>
            <person name="Selva M."/>
            <person name="Riesgo A."/>
            <person name="Vervoort M."/>
            <person name="Leys S.P."/>
            <person name="Kodjabachian L."/>
            <person name="Le Bivic A."/>
            <person name="Borchiellini C."/>
            <person name="Claverie J.M."/>
            <person name="Renard E."/>
        </authorList>
    </citation>
    <scope>NUCLEOTIDE SEQUENCE [LARGE SCALE GENOMIC DNA]</scope>
    <source>
        <strain evidence="11">SPO-2</strain>
    </source>
</reference>
<gene>
    <name evidence="11" type="ORF">LOD99_4681</name>
</gene>
<dbReference type="Gene3D" id="1.10.225.10">
    <property type="entry name" value="Saposin-like"/>
    <property type="match status" value="1"/>
</dbReference>
<proteinExistence type="inferred from homology"/>
<dbReference type="Proteomes" id="UP001165289">
    <property type="component" value="Unassembled WGS sequence"/>
</dbReference>
<evidence type="ECO:0000259" key="9">
    <source>
        <dbReference type="Pfam" id="PF10208"/>
    </source>
</evidence>
<comment type="subcellular location">
    <subcellularLocation>
        <location evidence="1">Secreted</location>
    </subcellularLocation>
</comment>
<organism evidence="11 12">
    <name type="scientific">Oopsacas minuta</name>
    <dbReference type="NCBI Taxonomy" id="111878"/>
    <lineage>
        <taxon>Eukaryota</taxon>
        <taxon>Metazoa</taxon>
        <taxon>Porifera</taxon>
        <taxon>Hexactinellida</taxon>
        <taxon>Hexasterophora</taxon>
        <taxon>Lyssacinosida</taxon>
        <taxon>Leucopsacidae</taxon>
        <taxon>Oopsacas</taxon>
    </lineage>
</organism>
<dbReference type="GO" id="GO:0005783">
    <property type="term" value="C:endoplasmic reticulum"/>
    <property type="evidence" value="ECO:0007669"/>
    <property type="project" value="TreeGrafter"/>
</dbReference>
<name>A0AAV7JV90_9METZ</name>
<dbReference type="FunFam" id="1.10.225.10:FF:000003">
    <property type="entry name" value="Mesencephalic astrocyte-derived neurotrophic factor"/>
    <property type="match status" value="1"/>
</dbReference>
<dbReference type="Pfam" id="PF10208">
    <property type="entry name" value="ARMET_C"/>
    <property type="match status" value="1"/>
</dbReference>
<evidence type="ECO:0000256" key="4">
    <source>
        <dbReference type="ARBA" id="ARBA00022525"/>
    </source>
</evidence>
<feature type="domain" description="ARMET C-terminal" evidence="9">
    <location>
        <begin position="127"/>
        <end position="168"/>
    </location>
</feature>
<dbReference type="Gene3D" id="1.10.720.30">
    <property type="entry name" value="SAP domain"/>
    <property type="match status" value="1"/>
</dbReference>
<dbReference type="AlphaFoldDB" id="A0AAV7JV90"/>
<comment type="caution">
    <text evidence="11">The sequence shown here is derived from an EMBL/GenBank/DDBJ whole genome shotgun (WGS) entry which is preliminary data.</text>
</comment>